<sequence length="56" mass="6203">MDGVPISAANLPVARKGYRDVLSKAGDESHYLRRAKAVNDFHGLGAFLVRNEEFRS</sequence>
<accession>A0ABQ2UPW7</accession>
<reference evidence="2" key="1">
    <citation type="journal article" date="2019" name="Int. J. Syst. Evol. Microbiol.">
        <title>The Global Catalogue of Microorganisms (GCM) 10K type strain sequencing project: providing services to taxonomists for standard genome sequencing and annotation.</title>
        <authorList>
            <consortium name="The Broad Institute Genomics Platform"/>
            <consortium name="The Broad Institute Genome Sequencing Center for Infectious Disease"/>
            <person name="Wu L."/>
            <person name="Ma J."/>
        </authorList>
    </citation>
    <scope>NUCLEOTIDE SEQUENCE [LARGE SCALE GENOMIC DNA]</scope>
    <source>
        <strain evidence="2">JCM 3296</strain>
    </source>
</reference>
<keyword evidence="2" id="KW-1185">Reference proteome</keyword>
<comment type="caution">
    <text evidence="1">The sequence shown here is derived from an EMBL/GenBank/DDBJ whole genome shotgun (WGS) entry which is preliminary data.</text>
</comment>
<evidence type="ECO:0000313" key="1">
    <source>
        <dbReference type="EMBL" id="GGU44938.1"/>
    </source>
</evidence>
<organism evidence="1 2">
    <name type="scientific">Lentzea flava</name>
    <dbReference type="NCBI Taxonomy" id="103732"/>
    <lineage>
        <taxon>Bacteria</taxon>
        <taxon>Bacillati</taxon>
        <taxon>Actinomycetota</taxon>
        <taxon>Actinomycetes</taxon>
        <taxon>Pseudonocardiales</taxon>
        <taxon>Pseudonocardiaceae</taxon>
        <taxon>Lentzea</taxon>
    </lineage>
</organism>
<dbReference type="EMBL" id="BMRE01000017">
    <property type="protein sequence ID" value="GGU44938.1"/>
    <property type="molecule type" value="Genomic_DNA"/>
</dbReference>
<name>A0ABQ2UPW7_9PSEU</name>
<proteinExistence type="predicted"/>
<gene>
    <name evidence="1" type="ORF">GCM10010178_41810</name>
</gene>
<dbReference type="Proteomes" id="UP000649573">
    <property type="component" value="Unassembled WGS sequence"/>
</dbReference>
<protein>
    <submittedName>
        <fullName evidence="1">Uncharacterized protein</fullName>
    </submittedName>
</protein>
<evidence type="ECO:0000313" key="2">
    <source>
        <dbReference type="Proteomes" id="UP000649573"/>
    </source>
</evidence>